<dbReference type="Pfam" id="PF01899">
    <property type="entry name" value="MNHE"/>
    <property type="match status" value="1"/>
</dbReference>
<evidence type="ECO:0000256" key="4">
    <source>
        <dbReference type="ARBA" id="ARBA00022692"/>
    </source>
</evidence>
<proteinExistence type="inferred from homology"/>
<accession>A0ABX1TK57</accession>
<dbReference type="Proteomes" id="UP000760480">
    <property type="component" value="Unassembled WGS sequence"/>
</dbReference>
<gene>
    <name evidence="7" type="ORF">E4P82_07880</name>
</gene>
<evidence type="ECO:0000313" key="7">
    <source>
        <dbReference type="EMBL" id="NMQ19126.1"/>
    </source>
</evidence>
<dbReference type="PANTHER" id="PTHR34584:SF1">
    <property type="entry name" value="NA(+)_H(+) ANTIPORTER SUBUNIT E1"/>
    <property type="match status" value="1"/>
</dbReference>
<dbReference type="InterPro" id="IPR002758">
    <property type="entry name" value="Cation_antiport_E"/>
</dbReference>
<protein>
    <submittedName>
        <fullName evidence="7">Sodium:proton antiporter</fullName>
    </submittedName>
</protein>
<evidence type="ECO:0000256" key="1">
    <source>
        <dbReference type="ARBA" id="ARBA00004651"/>
    </source>
</evidence>
<name>A0ABX1TK57_9GAMM</name>
<dbReference type="EMBL" id="SPMZ01000021">
    <property type="protein sequence ID" value="NMQ19126.1"/>
    <property type="molecule type" value="Genomic_DNA"/>
</dbReference>
<comment type="subcellular location">
    <subcellularLocation>
        <location evidence="1">Cell membrane</location>
        <topology evidence="1">Multi-pass membrane protein</topology>
    </subcellularLocation>
</comment>
<comment type="similarity">
    <text evidence="2">Belongs to the CPA3 antiporters (TC 2.A.63) subunit E family.</text>
</comment>
<reference evidence="7 8" key="1">
    <citation type="submission" date="2019-03" db="EMBL/GenBank/DDBJ databases">
        <title>Metabolic reconstructions from genomes of highly enriched 'Candidatus Accumulibacter' and 'Candidatus Competibacter' bioreactor populations.</title>
        <authorList>
            <person name="Annavajhala M.K."/>
            <person name="Welles L."/>
            <person name="Abbas B."/>
            <person name="Sorokin D."/>
            <person name="Park H."/>
            <person name="Van Loosdrecht M."/>
            <person name="Chandran K."/>
        </authorList>
    </citation>
    <scope>NUCLEOTIDE SEQUENCE [LARGE SCALE GENOMIC DNA]</scope>
    <source>
        <strain evidence="7 8">SBR_G</strain>
    </source>
</reference>
<dbReference type="RefSeq" id="WP_169248387.1">
    <property type="nucleotide sequence ID" value="NZ_SPMZ01000021.1"/>
</dbReference>
<evidence type="ECO:0000313" key="8">
    <source>
        <dbReference type="Proteomes" id="UP000760480"/>
    </source>
</evidence>
<keyword evidence="5" id="KW-1133">Transmembrane helix</keyword>
<evidence type="ECO:0000256" key="3">
    <source>
        <dbReference type="ARBA" id="ARBA00022475"/>
    </source>
</evidence>
<keyword evidence="4" id="KW-0812">Transmembrane</keyword>
<keyword evidence="3" id="KW-1003">Cell membrane</keyword>
<evidence type="ECO:0000256" key="2">
    <source>
        <dbReference type="ARBA" id="ARBA00006228"/>
    </source>
</evidence>
<dbReference type="PANTHER" id="PTHR34584">
    <property type="entry name" value="NA(+)/H(+) ANTIPORTER SUBUNIT E1"/>
    <property type="match status" value="1"/>
</dbReference>
<comment type="caution">
    <text evidence="7">The sequence shown here is derived from an EMBL/GenBank/DDBJ whole genome shotgun (WGS) entry which is preliminary data.</text>
</comment>
<organism evidence="7 8">
    <name type="scientific">Candidatus Competibacter phosphatis</name>
    <dbReference type="NCBI Taxonomy" id="221280"/>
    <lineage>
        <taxon>Bacteria</taxon>
        <taxon>Pseudomonadati</taxon>
        <taxon>Pseudomonadota</taxon>
        <taxon>Gammaproteobacteria</taxon>
        <taxon>Candidatus Competibacteraceae</taxon>
        <taxon>Candidatus Competibacter</taxon>
    </lineage>
</organism>
<keyword evidence="6" id="KW-0472">Membrane</keyword>
<keyword evidence="8" id="KW-1185">Reference proteome</keyword>
<sequence length="164" mass="17593">MRNISARAAMTRWTGFFGFWLLLIGLDPVDLAAGLFAAAAATWTSLHLLPPSGGRLRYAALAQLALRFGQESIMGGMDVARRALSVRLPLRPGFVVYPVRLHPGPTCNAFTTLTSMMPGTLPAGVDDHGALLYHCLDVEQPVAAQLAIDEGLLIRALGETHDDT</sequence>
<evidence type="ECO:0000256" key="5">
    <source>
        <dbReference type="ARBA" id="ARBA00022989"/>
    </source>
</evidence>
<evidence type="ECO:0000256" key="6">
    <source>
        <dbReference type="ARBA" id="ARBA00023136"/>
    </source>
</evidence>